<protein>
    <recommendedName>
        <fullName evidence="2">Transglycosylase-like</fullName>
    </recommendedName>
</protein>
<evidence type="ECO:0000313" key="1">
    <source>
        <dbReference type="EMBL" id="CAB4187294.1"/>
    </source>
</evidence>
<dbReference type="Gene3D" id="1.10.530.10">
    <property type="match status" value="1"/>
</dbReference>
<accession>A0A6J5R6F1</accession>
<reference evidence="1" key="1">
    <citation type="submission" date="2020-05" db="EMBL/GenBank/DDBJ databases">
        <authorList>
            <person name="Chiriac C."/>
            <person name="Salcher M."/>
            <person name="Ghai R."/>
            <person name="Kavagutti S V."/>
        </authorList>
    </citation>
    <scope>NUCLEOTIDE SEQUENCE</scope>
</reference>
<gene>
    <name evidence="1" type="ORF">UFOVP1158_6</name>
</gene>
<name>A0A6J5R6F1_9CAUD</name>
<evidence type="ECO:0008006" key="2">
    <source>
        <dbReference type="Google" id="ProtNLM"/>
    </source>
</evidence>
<proteinExistence type="predicted"/>
<dbReference type="EMBL" id="LR797105">
    <property type="protein sequence ID" value="CAB4187294.1"/>
    <property type="molecule type" value="Genomic_DNA"/>
</dbReference>
<sequence length="146" mass="16277">MKAGIAIIILCIACLLLGLLSPEFARPATRPAPAARNASTYPPHYMTFIAIAKCEQPSRGGGGWHGIAWHQEYNYSFKGGMGMTTQNWSDFKRKGQPENMAKATPVEQLWAAWRLYKWADKTYPGNGYTAWLCSPKIGFFGEGTWK</sequence>
<organism evidence="1">
    <name type="scientific">uncultured Caudovirales phage</name>
    <dbReference type="NCBI Taxonomy" id="2100421"/>
    <lineage>
        <taxon>Viruses</taxon>
        <taxon>Duplodnaviria</taxon>
        <taxon>Heunggongvirae</taxon>
        <taxon>Uroviricota</taxon>
        <taxon>Caudoviricetes</taxon>
        <taxon>Peduoviridae</taxon>
        <taxon>Maltschvirus</taxon>
        <taxon>Maltschvirus maltsch</taxon>
    </lineage>
</organism>